<comment type="caution">
    <text evidence="1">The sequence shown here is derived from an EMBL/GenBank/DDBJ whole genome shotgun (WGS) entry which is preliminary data.</text>
</comment>
<dbReference type="OrthoDB" id="1633927at2"/>
<evidence type="ECO:0000313" key="1">
    <source>
        <dbReference type="EMBL" id="GAC43255.1"/>
    </source>
</evidence>
<accession>M9LJ94</accession>
<dbReference type="InterPro" id="IPR021328">
    <property type="entry name" value="CotB-like"/>
</dbReference>
<keyword evidence="2" id="KW-1185">Reference proteome</keyword>
<proteinExistence type="predicted"/>
<organism evidence="1 2">
    <name type="scientific">Paenibacillus popilliae ATCC 14706</name>
    <dbReference type="NCBI Taxonomy" id="1212764"/>
    <lineage>
        <taxon>Bacteria</taxon>
        <taxon>Bacillati</taxon>
        <taxon>Bacillota</taxon>
        <taxon>Bacilli</taxon>
        <taxon>Bacillales</taxon>
        <taxon>Paenibacillaceae</taxon>
        <taxon>Paenibacillus</taxon>
    </lineage>
</organism>
<evidence type="ECO:0008006" key="3">
    <source>
        <dbReference type="Google" id="ProtNLM"/>
    </source>
</evidence>
<dbReference type="EMBL" id="BALG01000186">
    <property type="protein sequence ID" value="GAC43255.1"/>
    <property type="molecule type" value="Genomic_DNA"/>
</dbReference>
<dbReference type="Proteomes" id="UP000029453">
    <property type="component" value="Unassembled WGS sequence"/>
</dbReference>
<evidence type="ECO:0000313" key="2">
    <source>
        <dbReference type="Proteomes" id="UP000029453"/>
    </source>
</evidence>
<dbReference type="Pfam" id="PF11155">
    <property type="entry name" value="DUF2935"/>
    <property type="match status" value="2"/>
</dbReference>
<dbReference type="Gene3D" id="1.20.1260.120">
    <property type="entry name" value="Protein of unknown function DUF2935"/>
    <property type="match status" value="1"/>
</dbReference>
<dbReference type="SUPFAM" id="SSF158430">
    <property type="entry name" value="Bacillus cereus metalloprotein-like"/>
    <property type="match status" value="2"/>
</dbReference>
<reference evidence="1 2" key="1">
    <citation type="submission" date="2012-10" db="EMBL/GenBank/DDBJ databases">
        <title>Draft Genome Sequence of Paenibacillus popilliae ATCC 14706T.</title>
        <authorList>
            <person name="Iiyama K."/>
            <person name="Mori K."/>
            <person name="Mon H."/>
            <person name="Chieda Y."/>
            <person name="Lee J.M."/>
            <person name="Kusakabe T."/>
            <person name="Tashiro K."/>
            <person name="Asano S."/>
            <person name="Yasunaga-Aoki C."/>
            <person name="Shimizu S."/>
        </authorList>
    </citation>
    <scope>NUCLEOTIDE SEQUENCE [LARGE SCALE GENOMIC DNA]</scope>
    <source>
        <strain evidence="1 2">ATCC 14706</strain>
    </source>
</reference>
<protein>
    <recommendedName>
        <fullName evidence="3">DUF2935 domain-containing protein</fullName>
    </recommendedName>
</protein>
<gene>
    <name evidence="1" type="ORF">PPOP_2622</name>
</gene>
<dbReference type="RefSeq" id="WP_006286877.1">
    <property type="nucleotide sequence ID" value="NZ_BALG01000186.1"/>
</dbReference>
<dbReference type="AlphaFoldDB" id="M9LJ94"/>
<sequence>MHSHQAQAAPPGSLLFEHRFWLQILGDHSRFILDALSPREEKDIRQADQLIRRFDQLLDRARQASTESHALTIAADAHAATKELKNFKLDLLRRLLLGQVTVLLPPTFFNHMLNELQEYVYILDAIQAGIPVPLFDALHYDLVWLSDASGHASAIASNLDAIERRLIEKSREFEKHFDDYYKKAVEMVGYLRTQLRRFPAMERFHRDVNLEIKLFTKFLLELEEMELSAETLDVISSLIPDHMAREECYYLIKLALTGAVPSPECDPATPRVQGIE</sequence>
<name>M9LJ94_PAEPP</name>